<keyword evidence="3" id="KW-1185">Reference proteome</keyword>
<feature type="domain" description="PilZ" evidence="1">
    <location>
        <begin position="31"/>
        <end position="109"/>
    </location>
</feature>
<comment type="caution">
    <text evidence="2">The sequence shown here is derived from an EMBL/GenBank/DDBJ whole genome shotgun (WGS) entry which is preliminary data.</text>
</comment>
<evidence type="ECO:0000313" key="3">
    <source>
        <dbReference type="Proteomes" id="UP000434639"/>
    </source>
</evidence>
<dbReference type="GO" id="GO:0035438">
    <property type="term" value="F:cyclic-di-GMP binding"/>
    <property type="evidence" value="ECO:0007669"/>
    <property type="project" value="InterPro"/>
</dbReference>
<evidence type="ECO:0000259" key="1">
    <source>
        <dbReference type="Pfam" id="PF07238"/>
    </source>
</evidence>
<dbReference type="InterPro" id="IPR009875">
    <property type="entry name" value="PilZ_domain"/>
</dbReference>
<dbReference type="Gene3D" id="2.40.10.220">
    <property type="entry name" value="predicted glycosyltransferase like domains"/>
    <property type="match status" value="1"/>
</dbReference>
<protein>
    <recommendedName>
        <fullName evidence="1">PilZ domain-containing protein</fullName>
    </recommendedName>
</protein>
<dbReference type="OrthoDB" id="2354159at2"/>
<evidence type="ECO:0000313" key="2">
    <source>
        <dbReference type="EMBL" id="MTH53147.1"/>
    </source>
</evidence>
<sequence>MRYNRSESFRFVFSDPIDASFSIAERGGKSVSTKQGKAVIADISPSGLKLMTHLELPMEEPLILSIFFKIRNEELEIKGVPMWKKRVNSGFQYGIRSTEEDEILRDRIVKELKDYAQHNPKM</sequence>
<dbReference type="SUPFAM" id="SSF141371">
    <property type="entry name" value="PilZ domain-like"/>
    <property type="match status" value="1"/>
</dbReference>
<dbReference type="EMBL" id="WMIB01000004">
    <property type="protein sequence ID" value="MTH53147.1"/>
    <property type="molecule type" value="Genomic_DNA"/>
</dbReference>
<accession>A0A7X2S3U6</accession>
<dbReference type="Pfam" id="PF07238">
    <property type="entry name" value="PilZ"/>
    <property type="match status" value="1"/>
</dbReference>
<dbReference type="RefSeq" id="WP_155111672.1">
    <property type="nucleotide sequence ID" value="NZ_WMIB01000004.1"/>
</dbReference>
<name>A0A7X2S3U6_9BACI</name>
<proteinExistence type="predicted"/>
<dbReference type="Proteomes" id="UP000434639">
    <property type="component" value="Unassembled WGS sequence"/>
</dbReference>
<gene>
    <name evidence="2" type="ORF">GKZ89_06950</name>
</gene>
<organism evidence="2 3">
    <name type="scientific">Metabacillus mangrovi</name>
    <dbReference type="NCBI Taxonomy" id="1491830"/>
    <lineage>
        <taxon>Bacteria</taxon>
        <taxon>Bacillati</taxon>
        <taxon>Bacillota</taxon>
        <taxon>Bacilli</taxon>
        <taxon>Bacillales</taxon>
        <taxon>Bacillaceae</taxon>
        <taxon>Metabacillus</taxon>
    </lineage>
</organism>
<reference evidence="2 3" key="1">
    <citation type="journal article" date="2017" name="Int. J. Syst. Evol. Microbiol.">
        <title>Bacillus mangrovi sp. nov., isolated from a sediment sample from a mangrove forest.</title>
        <authorList>
            <person name="Gupta V."/>
            <person name="Singh P.K."/>
            <person name="Korpole S."/>
            <person name="Tanuku N.R.S."/>
            <person name="Pinnaka A.K."/>
        </authorList>
    </citation>
    <scope>NUCLEOTIDE SEQUENCE [LARGE SCALE GENOMIC DNA]</scope>
    <source>
        <strain evidence="2 3">KCTC 33872</strain>
    </source>
</reference>
<dbReference type="AlphaFoldDB" id="A0A7X2S3U6"/>